<gene>
    <name evidence="11" type="ORF">STSP1_01233</name>
</gene>
<dbReference type="KEGG" id="pbp:STSP1_01233"/>
<evidence type="ECO:0000256" key="5">
    <source>
        <dbReference type="PIRSR" id="PIRSR606710-1"/>
    </source>
</evidence>
<dbReference type="Gene3D" id="2.60.120.560">
    <property type="entry name" value="Exo-inulinase, domain 1"/>
    <property type="match status" value="1"/>
</dbReference>
<keyword evidence="3 7" id="KW-0378">Hydrolase</keyword>
<dbReference type="Pfam" id="PF06439">
    <property type="entry name" value="3keto-disac_hyd"/>
    <property type="match status" value="1"/>
</dbReference>
<dbReference type="InterPro" id="IPR010496">
    <property type="entry name" value="AL/BT2_dom"/>
</dbReference>
<evidence type="ECO:0000313" key="11">
    <source>
        <dbReference type="EMBL" id="ARN56841.1"/>
    </source>
</evidence>
<dbReference type="InterPro" id="IPR023296">
    <property type="entry name" value="Glyco_hydro_beta-prop_sf"/>
</dbReference>
<dbReference type="EMBL" id="CP021023">
    <property type="protein sequence ID" value="ARN56841.1"/>
    <property type="molecule type" value="Genomic_DNA"/>
</dbReference>
<evidence type="ECO:0000256" key="1">
    <source>
        <dbReference type="ARBA" id="ARBA00009865"/>
    </source>
</evidence>
<dbReference type="RefSeq" id="WP_085755523.1">
    <property type="nucleotide sequence ID" value="NZ_CP021023.1"/>
</dbReference>
<reference evidence="12" key="1">
    <citation type="submission" date="2017-04" db="EMBL/GenBank/DDBJ databases">
        <title>Comparative genomics and description of representatives of a novel lineage of planctomycetes thriving in anoxic sediments.</title>
        <authorList>
            <person name="Spring S."/>
            <person name="Bunk B."/>
            <person name="Sproer C."/>
        </authorList>
    </citation>
    <scope>NUCLEOTIDE SEQUENCE [LARGE SCALE GENOMIC DNA]</scope>
    <source>
        <strain evidence="12">ST-PulAB-D4</strain>
    </source>
</reference>
<protein>
    <submittedName>
        <fullName evidence="11">Extracellular exo-alpha-(1-&gt;5)-L-arabinofuranosidase</fullName>
        <ecNumber evidence="11">3.2.1.55</ecNumber>
    </submittedName>
</protein>
<evidence type="ECO:0000256" key="7">
    <source>
        <dbReference type="RuleBase" id="RU361187"/>
    </source>
</evidence>
<dbReference type="Gene3D" id="2.115.10.20">
    <property type="entry name" value="Glycosyl hydrolase domain, family 43"/>
    <property type="match status" value="1"/>
</dbReference>
<evidence type="ECO:0000313" key="12">
    <source>
        <dbReference type="Proteomes" id="UP000193334"/>
    </source>
</evidence>
<feature type="active site" description="Proton donor" evidence="5">
    <location>
        <position position="224"/>
    </location>
</feature>
<dbReference type="AlphaFoldDB" id="A0A1W6LM51"/>
<keyword evidence="12" id="KW-1185">Reference proteome</keyword>
<dbReference type="STRING" id="1941349.STSP1_01233"/>
<evidence type="ECO:0000256" key="2">
    <source>
        <dbReference type="ARBA" id="ARBA00022729"/>
    </source>
</evidence>
<evidence type="ECO:0000256" key="6">
    <source>
        <dbReference type="PIRSR" id="PIRSR606710-2"/>
    </source>
</evidence>
<comment type="similarity">
    <text evidence="1 7">Belongs to the glycosyl hydrolase 43 family.</text>
</comment>
<dbReference type="PANTHER" id="PTHR43817:SF1">
    <property type="entry name" value="HYDROLASE, FAMILY 43, PUTATIVE (AFU_ORTHOLOGUE AFUA_3G01660)-RELATED"/>
    <property type="match status" value="1"/>
</dbReference>
<dbReference type="Pfam" id="PF04616">
    <property type="entry name" value="Glyco_hydro_43"/>
    <property type="match status" value="1"/>
</dbReference>
<feature type="site" description="Important for catalytic activity, responsible for pKa modulation of the active site Glu and correct orientation of both the proton donor and substrate" evidence="6">
    <location>
        <position position="157"/>
    </location>
</feature>
<feature type="signal peptide" evidence="9">
    <location>
        <begin position="1"/>
        <end position="24"/>
    </location>
</feature>
<dbReference type="GO" id="GO:0005975">
    <property type="term" value="P:carbohydrate metabolic process"/>
    <property type="evidence" value="ECO:0007669"/>
    <property type="project" value="InterPro"/>
</dbReference>
<evidence type="ECO:0000256" key="4">
    <source>
        <dbReference type="ARBA" id="ARBA00023295"/>
    </source>
</evidence>
<feature type="domain" description="3-keto-alpha-glucoside-1,2-lyase/3-keto-2-hydroxy-glucal hydratase" evidence="10">
    <location>
        <begin position="400"/>
        <end position="536"/>
    </location>
</feature>
<keyword evidence="4 7" id="KW-0326">Glycosidase</keyword>
<feature type="active site" description="Proton acceptor" evidence="5">
    <location>
        <position position="40"/>
    </location>
</feature>
<evidence type="ECO:0000256" key="8">
    <source>
        <dbReference type="SAM" id="MobiDB-lite"/>
    </source>
</evidence>
<dbReference type="CDD" id="cd18820">
    <property type="entry name" value="GH43_LbAraf43-like"/>
    <property type="match status" value="1"/>
</dbReference>
<dbReference type="PANTHER" id="PTHR43817">
    <property type="entry name" value="GLYCOSYL HYDROLASE"/>
    <property type="match status" value="1"/>
</dbReference>
<dbReference type="SUPFAM" id="SSF75005">
    <property type="entry name" value="Arabinanase/levansucrase/invertase"/>
    <property type="match status" value="1"/>
</dbReference>
<proteinExistence type="inferred from homology"/>
<organism evidence="11 12">
    <name type="scientific">Sedimentisphaera salicampi</name>
    <dbReference type="NCBI Taxonomy" id="1941349"/>
    <lineage>
        <taxon>Bacteria</taxon>
        <taxon>Pseudomonadati</taxon>
        <taxon>Planctomycetota</taxon>
        <taxon>Phycisphaerae</taxon>
        <taxon>Sedimentisphaerales</taxon>
        <taxon>Sedimentisphaeraceae</taxon>
        <taxon>Sedimentisphaera</taxon>
    </lineage>
</organism>
<evidence type="ECO:0000259" key="10">
    <source>
        <dbReference type="Pfam" id="PF06439"/>
    </source>
</evidence>
<evidence type="ECO:0000256" key="9">
    <source>
        <dbReference type="SAM" id="SignalP"/>
    </source>
</evidence>
<dbReference type="EC" id="3.2.1.55" evidence="11"/>
<feature type="region of interest" description="Disordered" evidence="8">
    <location>
        <begin position="328"/>
        <end position="354"/>
    </location>
</feature>
<sequence precursor="true">MKQKSFFKLAVSAFALCGALHLFAADYKQTFVNPIYEGADPFVYKHTDGFYYFCQSEGDKGIAVWKSPKLTDKGVKRVVWKAPDTGWNTSQVWAPELHYLQGKWYIYYAADSGKNIDHRTGVLRSKTQDQQGEYEDMGIVYTGDEIETKKNNRWAIDATPLQMNGKLYLIWSGWEGYDDDIQSLYIAEMKNPWTAATNRVKMAENDTYVWEKVSEKANQRGLNEAAQILRNEDKIYVIYSCSGSWEPTYKLAQLSIEKGQDPMNPENWKKKDEPVFQGTDEVYGTGHCCFTKSPDGTEDWMMYHSKISKRHGWQRNVRIEKFGWNPDGSPDFGKPTPEGTVLQKPSGEKLPESASHFTDSFSSGRWDNWVYYGYNRFIDVRSEKLVLGINPGWGIANNYRSGEKAVIRDMLWDDFVYYAKVKVVKGGRDAGLIFRVNHPAVGYDAMKGYFAGIIPQNNIAVLGKMDGENWKELARKEIPLKQGKDYHLKVMAKGENIEFFINNEKQIEVKDDDYSSGLAGVRVIDSEAEFDNIKIRRR</sequence>
<evidence type="ECO:0000256" key="3">
    <source>
        <dbReference type="ARBA" id="ARBA00022801"/>
    </source>
</evidence>
<dbReference type="GO" id="GO:0046556">
    <property type="term" value="F:alpha-L-arabinofuranosidase activity"/>
    <property type="evidence" value="ECO:0007669"/>
    <property type="project" value="UniProtKB-EC"/>
</dbReference>
<feature type="chain" id="PRO_5012687235" evidence="9">
    <location>
        <begin position="25"/>
        <end position="538"/>
    </location>
</feature>
<accession>A0A1W6LM51</accession>
<dbReference type="Proteomes" id="UP000193334">
    <property type="component" value="Chromosome"/>
</dbReference>
<dbReference type="InterPro" id="IPR006710">
    <property type="entry name" value="Glyco_hydro_43"/>
</dbReference>
<keyword evidence="2 9" id="KW-0732">Signal</keyword>
<name>A0A1W6LM51_9BACT</name>